<dbReference type="SUPFAM" id="SSF109993">
    <property type="entry name" value="VPS9 domain"/>
    <property type="match status" value="1"/>
</dbReference>
<feature type="signal peptide" evidence="7">
    <location>
        <begin position="1"/>
        <end position="19"/>
    </location>
</feature>
<evidence type="ECO:0000259" key="9">
    <source>
        <dbReference type="PROSITE" id="PS51205"/>
    </source>
</evidence>
<evidence type="ECO:0000256" key="6">
    <source>
        <dbReference type="SAM" id="MobiDB-lite"/>
    </source>
</evidence>
<feature type="domain" description="Ras-associating" evidence="8">
    <location>
        <begin position="776"/>
        <end position="859"/>
    </location>
</feature>
<dbReference type="PROSITE" id="PS51205">
    <property type="entry name" value="VPS9"/>
    <property type="match status" value="1"/>
</dbReference>
<dbReference type="GO" id="GO:0030139">
    <property type="term" value="C:endocytic vesicle"/>
    <property type="evidence" value="ECO:0007669"/>
    <property type="project" value="TreeGrafter"/>
</dbReference>
<sequence length="862" mass="94812">MILLSFAGVPLGLVYGACAGAEPRFPLSCSVPGRFRSSAGSGPRTAKTAPPPGLLPGTLAVTVLLETLRVIALPGPRRPRAARRAQKRRVIPRRCGDVRVVLSLAEHVQDVCSDAYGNVSSSLGVSNPSPVCLRCKNGALLRGTVQPERRGRPGSFCVGETVARGERGGGENTVKDVLPCVARPPPSFLRGRSRAHPQAMAGLGLKFWTSPPVPSKELLNMTGSAEGEVVLNPGPAEDSQKQPLCSIQITSEKGALCIINPLFLDEHGDGWLALDPPGPRGSQMRPTMRLKNSQRNRGIGKVKAKKISIASVPSTQGEENSPAAVQPEEKEMERSFPGAEDRLSPLSASVRRKTIQQHLAQSESVEMDSEVTGQGELTRKPWFPTQDSEDGGPEKCSFLSRHRASWIEEGHLVTWKLMKSRSESSLISGDSFLLPPIPELDSLSVSSVEDEGDSQNVLPSPRKKRHSAAITDKVRHSFMVVSSAFGSLLPLQKRITNRVMELSHDPPSSFGRMLQSFLSHMLKGPSQHLTSTEMLQEIRQTMTNLKTYLCESSELHAALDHGCQSDFDLDKSVENALAKCLLKPLRAAIYSQLLEFHTRDGSLKKLRENQKKMKAQSLPQLGVTAAVPDEAAMDKILQKLLLMHSHYSPKEKVIQLLKVCKLIYEAMNRVPGKKEVYGADDFLPVLTYVLLGCDITFLQLDVEYMMELLDPSQLQGEGGYYLTTVFGALYHIGNIQHTTVTRQISLEAQRSLHQWQRRRTIHHGSSSSHKSQDLLYVSLREPFNNQKVLTVPSDMTTASVCAVCRQKFQIQDKEDYGLFLIENNEIQQLENDSFPQQVKAELLKAGASSIVFVFKQKTGALP</sequence>
<dbReference type="GO" id="GO:0005096">
    <property type="term" value="F:GTPase activator activity"/>
    <property type="evidence" value="ECO:0007669"/>
    <property type="project" value="UniProtKB-KW"/>
</dbReference>
<evidence type="ECO:0000313" key="11">
    <source>
        <dbReference type="Proteomes" id="UP001066276"/>
    </source>
</evidence>
<dbReference type="Gene3D" id="1.20.1050.80">
    <property type="entry name" value="VPS9 domain"/>
    <property type="match status" value="1"/>
</dbReference>
<dbReference type="PROSITE" id="PS50200">
    <property type="entry name" value="RA"/>
    <property type="match status" value="1"/>
</dbReference>
<organism evidence="10 11">
    <name type="scientific">Pleurodeles waltl</name>
    <name type="common">Iberian ribbed newt</name>
    <dbReference type="NCBI Taxonomy" id="8319"/>
    <lineage>
        <taxon>Eukaryota</taxon>
        <taxon>Metazoa</taxon>
        <taxon>Chordata</taxon>
        <taxon>Craniata</taxon>
        <taxon>Vertebrata</taxon>
        <taxon>Euteleostomi</taxon>
        <taxon>Amphibia</taxon>
        <taxon>Batrachia</taxon>
        <taxon>Caudata</taxon>
        <taxon>Salamandroidea</taxon>
        <taxon>Salamandridae</taxon>
        <taxon>Pleurodelinae</taxon>
        <taxon>Pleurodeles</taxon>
    </lineage>
</organism>
<protein>
    <recommendedName>
        <fullName evidence="12">Ras and Rab interactor 3</fullName>
    </recommendedName>
</protein>
<dbReference type="InterPro" id="IPR045046">
    <property type="entry name" value="Vps9-like"/>
</dbReference>
<dbReference type="GO" id="GO:0005085">
    <property type="term" value="F:guanyl-nucleotide exchange factor activity"/>
    <property type="evidence" value="ECO:0007669"/>
    <property type="project" value="InterPro"/>
</dbReference>
<feature type="region of interest" description="Disordered" evidence="6">
    <location>
        <begin position="309"/>
        <end position="342"/>
    </location>
</feature>
<evidence type="ECO:0000256" key="4">
    <source>
        <dbReference type="ARBA" id="ARBA00022490"/>
    </source>
</evidence>
<feature type="chain" id="PRO_5043428866" description="Ras and Rab interactor 3" evidence="7">
    <location>
        <begin position="20"/>
        <end position="862"/>
    </location>
</feature>
<evidence type="ECO:0000256" key="7">
    <source>
        <dbReference type="SAM" id="SignalP"/>
    </source>
</evidence>
<name>A0AAV7N2G7_PLEWA</name>
<evidence type="ECO:0000256" key="5">
    <source>
        <dbReference type="ARBA" id="ARBA00022999"/>
    </source>
</evidence>
<dbReference type="SMART" id="SM00167">
    <property type="entry name" value="VPS9"/>
    <property type="match status" value="1"/>
</dbReference>
<dbReference type="Pfam" id="PF00788">
    <property type="entry name" value="RA"/>
    <property type="match status" value="1"/>
</dbReference>
<dbReference type="Proteomes" id="UP001066276">
    <property type="component" value="Chromosome 9"/>
</dbReference>
<dbReference type="GO" id="GO:0005829">
    <property type="term" value="C:cytosol"/>
    <property type="evidence" value="ECO:0007669"/>
    <property type="project" value="TreeGrafter"/>
</dbReference>
<evidence type="ECO:0008006" key="12">
    <source>
        <dbReference type="Google" id="ProtNLM"/>
    </source>
</evidence>
<comment type="similarity">
    <text evidence="2">Belongs to the RIN (Ras interaction/interference) family.</text>
</comment>
<keyword evidence="4" id="KW-0963">Cytoplasm</keyword>
<dbReference type="GO" id="GO:0007165">
    <property type="term" value="P:signal transduction"/>
    <property type="evidence" value="ECO:0007669"/>
    <property type="project" value="InterPro"/>
</dbReference>
<reference evidence="10" key="1">
    <citation type="journal article" date="2022" name="bioRxiv">
        <title>Sequencing and chromosome-scale assembly of the giantPleurodeles waltlgenome.</title>
        <authorList>
            <person name="Brown T."/>
            <person name="Elewa A."/>
            <person name="Iarovenko S."/>
            <person name="Subramanian E."/>
            <person name="Araus A.J."/>
            <person name="Petzold A."/>
            <person name="Susuki M."/>
            <person name="Suzuki K.-i.T."/>
            <person name="Hayashi T."/>
            <person name="Toyoda A."/>
            <person name="Oliveira C."/>
            <person name="Osipova E."/>
            <person name="Leigh N.D."/>
            <person name="Simon A."/>
            <person name="Yun M.H."/>
        </authorList>
    </citation>
    <scope>NUCLEOTIDE SEQUENCE</scope>
    <source>
        <strain evidence="10">20211129_DDA</strain>
        <tissue evidence="10">Liver</tissue>
    </source>
</reference>
<evidence type="ECO:0000256" key="2">
    <source>
        <dbReference type="ARBA" id="ARBA00006919"/>
    </source>
</evidence>
<feature type="compositionally biased region" description="Basic and acidic residues" evidence="6">
    <location>
        <begin position="327"/>
        <end position="342"/>
    </location>
</feature>
<dbReference type="PANTHER" id="PTHR23101:SF72">
    <property type="entry name" value="RAS AND RAB INTERACTOR-LIKE PROTEIN"/>
    <property type="match status" value="1"/>
</dbReference>
<dbReference type="Pfam" id="PF23268">
    <property type="entry name" value="RIN1"/>
    <property type="match status" value="1"/>
</dbReference>
<dbReference type="EMBL" id="JANPWB010000013">
    <property type="protein sequence ID" value="KAJ1109105.1"/>
    <property type="molecule type" value="Genomic_DNA"/>
</dbReference>
<evidence type="ECO:0000256" key="3">
    <source>
        <dbReference type="ARBA" id="ARBA00022468"/>
    </source>
</evidence>
<gene>
    <name evidence="10" type="ORF">NDU88_006470</name>
</gene>
<accession>A0AAV7N2G7</accession>
<evidence type="ECO:0000313" key="10">
    <source>
        <dbReference type="EMBL" id="KAJ1109105.1"/>
    </source>
</evidence>
<dbReference type="PANTHER" id="PTHR23101">
    <property type="entry name" value="RAB GDP/GTP EXCHANGE FACTOR"/>
    <property type="match status" value="1"/>
</dbReference>
<dbReference type="InterPro" id="IPR037191">
    <property type="entry name" value="VPS9_dom_sf"/>
</dbReference>
<evidence type="ECO:0000256" key="1">
    <source>
        <dbReference type="ARBA" id="ARBA00004496"/>
    </source>
</evidence>
<dbReference type="GO" id="GO:0031267">
    <property type="term" value="F:small GTPase binding"/>
    <property type="evidence" value="ECO:0007669"/>
    <property type="project" value="TreeGrafter"/>
</dbReference>
<dbReference type="InterPro" id="IPR003123">
    <property type="entry name" value="VPS9"/>
</dbReference>
<proteinExistence type="inferred from homology"/>
<comment type="subcellular location">
    <subcellularLocation>
        <location evidence="1">Cytoplasm</location>
    </subcellularLocation>
</comment>
<dbReference type="GO" id="GO:0016192">
    <property type="term" value="P:vesicle-mediated transport"/>
    <property type="evidence" value="ECO:0007669"/>
    <property type="project" value="InterPro"/>
</dbReference>
<comment type="caution">
    <text evidence="10">The sequence shown here is derived from an EMBL/GenBank/DDBJ whole genome shotgun (WGS) entry which is preliminary data.</text>
</comment>
<dbReference type="FunFam" id="1.20.1050.80:FF:000002">
    <property type="entry name" value="Ras and Rab interactor 2"/>
    <property type="match status" value="1"/>
</dbReference>
<keyword evidence="7" id="KW-0732">Signal</keyword>
<keyword evidence="11" id="KW-1185">Reference proteome</keyword>
<keyword evidence="5" id="KW-0727">SH2 domain</keyword>
<dbReference type="InterPro" id="IPR000159">
    <property type="entry name" value="RA_dom"/>
</dbReference>
<evidence type="ECO:0000259" key="8">
    <source>
        <dbReference type="PROSITE" id="PS50200"/>
    </source>
</evidence>
<feature type="domain" description="VPS9" evidence="9">
    <location>
        <begin position="597"/>
        <end position="741"/>
    </location>
</feature>
<dbReference type="Pfam" id="PF02204">
    <property type="entry name" value="VPS9"/>
    <property type="match status" value="1"/>
</dbReference>
<dbReference type="AlphaFoldDB" id="A0AAV7N2G7"/>
<feature type="region of interest" description="Disordered" evidence="6">
    <location>
        <begin position="359"/>
        <end position="395"/>
    </location>
</feature>
<feature type="region of interest" description="Disordered" evidence="6">
    <location>
        <begin position="445"/>
        <end position="465"/>
    </location>
</feature>
<dbReference type="SMART" id="SM00314">
    <property type="entry name" value="RA"/>
    <property type="match status" value="1"/>
</dbReference>
<keyword evidence="3" id="KW-0343">GTPase activation</keyword>